<accession>A0AAV4WJ31</accession>
<evidence type="ECO:0000313" key="1">
    <source>
        <dbReference type="EMBL" id="GIY82239.1"/>
    </source>
</evidence>
<name>A0AAV4WJ31_CAEEX</name>
<dbReference type="EMBL" id="BPLR01016225">
    <property type="protein sequence ID" value="GIY82239.1"/>
    <property type="molecule type" value="Genomic_DNA"/>
</dbReference>
<reference evidence="1 2" key="1">
    <citation type="submission" date="2021-06" db="EMBL/GenBank/DDBJ databases">
        <title>Caerostris extrusa draft genome.</title>
        <authorList>
            <person name="Kono N."/>
            <person name="Arakawa K."/>
        </authorList>
    </citation>
    <scope>NUCLEOTIDE SEQUENCE [LARGE SCALE GENOMIC DNA]</scope>
</reference>
<dbReference type="Proteomes" id="UP001054945">
    <property type="component" value="Unassembled WGS sequence"/>
</dbReference>
<gene>
    <name evidence="1" type="ORF">CEXT_513451</name>
</gene>
<evidence type="ECO:0000313" key="2">
    <source>
        <dbReference type="Proteomes" id="UP001054945"/>
    </source>
</evidence>
<dbReference type="AlphaFoldDB" id="A0AAV4WJ31"/>
<protein>
    <submittedName>
        <fullName evidence="1">Uncharacterized protein</fullName>
    </submittedName>
</protein>
<sequence length="92" mass="10459">MPWAQKAGKFANHISQNLAKINVETGQGVLLMTLSEGIYHQCGYMSSKCTGVVAKRFIALVRCRCFLAVFSSMEEIELKKVWQDLKKEMLQF</sequence>
<comment type="caution">
    <text evidence="1">The sequence shown here is derived from an EMBL/GenBank/DDBJ whole genome shotgun (WGS) entry which is preliminary data.</text>
</comment>
<keyword evidence="2" id="KW-1185">Reference proteome</keyword>
<proteinExistence type="predicted"/>
<organism evidence="1 2">
    <name type="scientific">Caerostris extrusa</name>
    <name type="common">Bark spider</name>
    <name type="synonym">Caerostris bankana</name>
    <dbReference type="NCBI Taxonomy" id="172846"/>
    <lineage>
        <taxon>Eukaryota</taxon>
        <taxon>Metazoa</taxon>
        <taxon>Ecdysozoa</taxon>
        <taxon>Arthropoda</taxon>
        <taxon>Chelicerata</taxon>
        <taxon>Arachnida</taxon>
        <taxon>Araneae</taxon>
        <taxon>Araneomorphae</taxon>
        <taxon>Entelegynae</taxon>
        <taxon>Araneoidea</taxon>
        <taxon>Araneidae</taxon>
        <taxon>Caerostris</taxon>
    </lineage>
</organism>